<dbReference type="Gene3D" id="3.30.830.10">
    <property type="entry name" value="Metalloenzyme, LuxS/M16 peptidase-like"/>
    <property type="match status" value="2"/>
</dbReference>
<sequence length="436" mass="46840">MIRLVLAVFLTLLTLPARAAVDIQEVTSPGGINAWLVEEPAIPFVALELRFLPGAALDRTGKRGAVNLMMGLLEEGTGDLDAQGFAAARDELAASYSYQAYDDAVAISAKFLSENRDEAVDLLRRSIIEPAFAQDAIDRVRDQVLSVIARNAVEPNEIGRARFNELAYGDHPYGSAVEGTVESVAALTRDDIMQAHRDVLVRDNLYVSAVGDITAEELGALLDTLLGALPQSTDVADPGPAGWNIAPGIELVEYDVPQSVVIFGQPGFERDDPDFFAAYVLNDILGGRGFSSRLMEEARVKRGLTYGIGTFLAPMEYAASTGGQASSANESAAELVSVISDEWVRIAEGVTEEELAAAKTYLTGAYPLRFDGNERIASILVGMQMDDLPVSYIATRNADIEALKVEDLARVAKRLYQPENLSFVIVGQPEGLPGDG</sequence>
<dbReference type="PANTHER" id="PTHR11851:SF224">
    <property type="entry name" value="PROCESSING PROTEASE"/>
    <property type="match status" value="1"/>
</dbReference>
<accession>A0A547Q793</accession>
<comment type="caution">
    <text evidence="4">The sequence shown here is derived from an EMBL/GenBank/DDBJ whole genome shotgun (WGS) entry which is preliminary data.</text>
</comment>
<dbReference type="InterPro" id="IPR050361">
    <property type="entry name" value="MPP/UQCRC_Complex"/>
</dbReference>
<dbReference type="InterPro" id="IPR011765">
    <property type="entry name" value="Pept_M16_N"/>
</dbReference>
<gene>
    <name evidence="4" type="ORF">FEV53_05910</name>
</gene>
<evidence type="ECO:0000259" key="2">
    <source>
        <dbReference type="Pfam" id="PF00675"/>
    </source>
</evidence>
<dbReference type="Pfam" id="PF05193">
    <property type="entry name" value="Peptidase_M16_C"/>
    <property type="match status" value="1"/>
</dbReference>
<dbReference type="AlphaFoldDB" id="A0A547Q793"/>
<dbReference type="GO" id="GO:0046872">
    <property type="term" value="F:metal ion binding"/>
    <property type="evidence" value="ECO:0007669"/>
    <property type="project" value="InterPro"/>
</dbReference>
<dbReference type="SUPFAM" id="SSF63411">
    <property type="entry name" value="LuxS/MPP-like metallohydrolase"/>
    <property type="match status" value="2"/>
</dbReference>
<reference evidence="4 5" key="1">
    <citation type="submission" date="2019-06" db="EMBL/GenBank/DDBJ databases">
        <title>Paenimaribius caenipelagi gen. nov., sp. nov., isolated from a tidal flat.</title>
        <authorList>
            <person name="Yoon J.-H."/>
        </authorList>
    </citation>
    <scope>NUCLEOTIDE SEQUENCE [LARGE SCALE GENOMIC DNA]</scope>
    <source>
        <strain evidence="4 5">JBTF-M29</strain>
    </source>
</reference>
<feature type="domain" description="Peptidase M16 N-terminal" evidence="2">
    <location>
        <begin position="39"/>
        <end position="180"/>
    </location>
</feature>
<dbReference type="InterPro" id="IPR007863">
    <property type="entry name" value="Peptidase_M16_C"/>
</dbReference>
<proteinExistence type="predicted"/>
<dbReference type="OrthoDB" id="9811314at2"/>
<keyword evidence="1" id="KW-0732">Signal</keyword>
<dbReference type="RefSeq" id="WP_142833890.1">
    <property type="nucleotide sequence ID" value="NZ_VFSV01000007.1"/>
</dbReference>
<feature type="domain" description="Peptidase M16 C-terminal" evidence="3">
    <location>
        <begin position="187"/>
        <end position="361"/>
    </location>
</feature>
<protein>
    <submittedName>
        <fullName evidence="4">Insulinase family protein</fullName>
    </submittedName>
</protein>
<evidence type="ECO:0000256" key="1">
    <source>
        <dbReference type="SAM" id="SignalP"/>
    </source>
</evidence>
<keyword evidence="5" id="KW-1185">Reference proteome</keyword>
<feature type="signal peptide" evidence="1">
    <location>
        <begin position="1"/>
        <end position="19"/>
    </location>
</feature>
<dbReference type="InterPro" id="IPR011249">
    <property type="entry name" value="Metalloenz_LuxS/M16"/>
</dbReference>
<dbReference type="EMBL" id="VFSV01000007">
    <property type="protein sequence ID" value="TRD22255.1"/>
    <property type="molecule type" value="Genomic_DNA"/>
</dbReference>
<dbReference type="Proteomes" id="UP000318590">
    <property type="component" value="Unassembled WGS sequence"/>
</dbReference>
<evidence type="ECO:0000259" key="3">
    <source>
        <dbReference type="Pfam" id="PF05193"/>
    </source>
</evidence>
<name>A0A547Q793_9RHOB</name>
<evidence type="ECO:0000313" key="5">
    <source>
        <dbReference type="Proteomes" id="UP000318590"/>
    </source>
</evidence>
<feature type="chain" id="PRO_5022035007" evidence="1">
    <location>
        <begin position="20"/>
        <end position="436"/>
    </location>
</feature>
<organism evidence="4 5">
    <name type="scientific">Palleronia caenipelagi</name>
    <dbReference type="NCBI Taxonomy" id="2489174"/>
    <lineage>
        <taxon>Bacteria</taxon>
        <taxon>Pseudomonadati</taxon>
        <taxon>Pseudomonadota</taxon>
        <taxon>Alphaproteobacteria</taxon>
        <taxon>Rhodobacterales</taxon>
        <taxon>Roseobacteraceae</taxon>
        <taxon>Palleronia</taxon>
    </lineage>
</organism>
<dbReference type="PANTHER" id="PTHR11851">
    <property type="entry name" value="METALLOPROTEASE"/>
    <property type="match status" value="1"/>
</dbReference>
<dbReference type="Pfam" id="PF00675">
    <property type="entry name" value="Peptidase_M16"/>
    <property type="match status" value="1"/>
</dbReference>
<evidence type="ECO:0000313" key="4">
    <source>
        <dbReference type="EMBL" id="TRD22255.1"/>
    </source>
</evidence>